<feature type="compositionally biased region" description="Low complexity" evidence="1">
    <location>
        <begin position="33"/>
        <end position="42"/>
    </location>
</feature>
<feature type="region of interest" description="Disordered" evidence="1">
    <location>
        <begin position="1"/>
        <end position="95"/>
    </location>
</feature>
<reference evidence="3" key="5">
    <citation type="submission" date="2025-09" db="UniProtKB">
        <authorList>
            <consortium name="Ensembl"/>
        </authorList>
    </citation>
    <scope>IDENTIFICATION</scope>
</reference>
<feature type="compositionally biased region" description="Basic residues" evidence="1">
    <location>
        <begin position="75"/>
        <end position="86"/>
    </location>
</feature>
<dbReference type="PANTHER" id="PTHR33667:SF7">
    <property type="entry name" value="RIKEN CDNA 1810020O05 GENE"/>
    <property type="match status" value="1"/>
</dbReference>
<keyword evidence="4" id="KW-1185">Reference proteome</keyword>
<dbReference type="STRING" id="7868.ENSCMIP00000024827"/>
<sequence>MSLSGSRRTSIVGSRRQSVGSAQRVSLTGGGRSLSSSSRHLLQTAGSLHRPSTSRYASKTLTVSPSVRLSQTHKWSPRKSASHHRAQVSNLPLSGRQSLLTADSQQPSRVNSFQDTTWESRQLGTRCSDVPQSDSATKHLAESEGLHFTVSNPRASTKSLNLVSSNNLCLSNRHGETENQIEQSPSHSIMQTQSRTLFFSAVSQLSLFSNWPQDNKVVRPKGQPEAEPASALTTTLQGLHKSVSVKSCKVGSVTTRCVCYLAKEEKSKEEQTKKKTAKVESTKAQNYYHLEFSLFPDEAEPIKIDLADFGLAVKVYMESETKVLVPWDDGERMWVAWNQEVNLPVTRDLLLKLMTHIVTLQVWDHKEKVSPKARFDRPRGFRVLRQKGGVRPNVDGEYKGCGSLAVRRSELIKVFFLSLPLIPPLPSLTGSNSVTNKLEKPCQTIMDAYFTLSLKQSLLSDKLQKELNPLVIRILSVTSMPSTPISISDLEDRCNPVTCQYQFMDLPCHQTLGREHGTNVYFNDVNVILTGTVNAARLREYLLGPVLEIEVHDRDRKLRDQLQIPALFGAEPEDSKLSNVGLVSCKRTLHNPFTDTNNSWDPFGVAKVSLTELLDGKRVLNMTIPIQGCRSPDPSGSQRDGLGGRILGVAGAVDGPQDVPLPMGHYLESNAQLKLRVEIFDVLDEMACPFGRIIYIFDFRNQGFLQELVSEIKEVNATGLCLESLPKRASPLRRLNSLQRDSSRLDILTGFHVTDDNIHLFVLEGLRDGGVRRLWERLPARYGGVRWGGGWQGRGGRRERGCSPLRDAVHNDLFPTAEMVTLVSREFGVPASRAHLKRGGPPKVIPYPSPADTASTCLSHPPCRHPLDSHNKAYVERKREQTLHKNFTEVLGALDPKQHFTYGPEYMSAKVDPVDVEKEWKLEMERSRAAWLTFHGFQYPGFKTSLESNRHPIWLKLCDHLCFQPWNENNLHRNLESPLSRGAWKWHNRKLDFDLYSHPPCPALPVSNHLTGNNNNNNNAYI</sequence>
<feature type="compositionally biased region" description="Polar residues" evidence="1">
    <location>
        <begin position="1"/>
        <end position="23"/>
    </location>
</feature>
<accession>A0A4W3I7Q9</accession>
<reference evidence="3" key="4">
    <citation type="submission" date="2025-08" db="UniProtKB">
        <authorList>
            <consortium name="Ensembl"/>
        </authorList>
    </citation>
    <scope>IDENTIFICATION</scope>
</reference>
<proteinExistence type="predicted"/>
<dbReference type="AlphaFoldDB" id="A0A4W3I7Q9"/>
<dbReference type="GeneTree" id="ENSGT00390000008330"/>
<feature type="domain" description="DUF4550" evidence="2">
    <location>
        <begin position="286"/>
        <end position="379"/>
    </location>
</feature>
<name>A0A4W3I7Q9_CALMI</name>
<evidence type="ECO:0000313" key="4">
    <source>
        <dbReference type="Proteomes" id="UP000314986"/>
    </source>
</evidence>
<dbReference type="Proteomes" id="UP000314986">
    <property type="component" value="Unassembled WGS sequence"/>
</dbReference>
<reference evidence="4" key="2">
    <citation type="journal article" date="2007" name="PLoS Biol.">
        <title>Survey sequencing and comparative analysis of the elephant shark (Callorhinchus milii) genome.</title>
        <authorList>
            <person name="Venkatesh B."/>
            <person name="Kirkness E.F."/>
            <person name="Loh Y.H."/>
            <person name="Halpern A.L."/>
            <person name="Lee A.P."/>
            <person name="Johnson J."/>
            <person name="Dandona N."/>
            <person name="Viswanathan L.D."/>
            <person name="Tay A."/>
            <person name="Venter J.C."/>
            <person name="Strausberg R.L."/>
            <person name="Brenner S."/>
        </authorList>
    </citation>
    <scope>NUCLEOTIDE SEQUENCE [LARGE SCALE GENOMIC DNA]</scope>
</reference>
<reference evidence="4" key="1">
    <citation type="journal article" date="2006" name="Science">
        <title>Ancient noncoding elements conserved in the human genome.</title>
        <authorList>
            <person name="Venkatesh B."/>
            <person name="Kirkness E.F."/>
            <person name="Loh Y.H."/>
            <person name="Halpern A.L."/>
            <person name="Lee A.P."/>
            <person name="Johnson J."/>
            <person name="Dandona N."/>
            <person name="Viswanathan L.D."/>
            <person name="Tay A."/>
            <person name="Venter J.C."/>
            <person name="Strausberg R.L."/>
            <person name="Brenner S."/>
        </authorList>
    </citation>
    <scope>NUCLEOTIDE SEQUENCE [LARGE SCALE GENOMIC DNA]</scope>
</reference>
<feature type="compositionally biased region" description="Polar residues" evidence="1">
    <location>
        <begin position="44"/>
        <end position="74"/>
    </location>
</feature>
<dbReference type="Ensembl" id="ENSCMIT00000025238.1">
    <property type="protein sequence ID" value="ENSCMIP00000024827.1"/>
    <property type="gene ID" value="ENSCMIG00000010964.1"/>
</dbReference>
<evidence type="ECO:0000259" key="2">
    <source>
        <dbReference type="Pfam" id="PF15084"/>
    </source>
</evidence>
<reference evidence="4" key="3">
    <citation type="journal article" date="2014" name="Nature">
        <title>Elephant shark genome provides unique insights into gnathostome evolution.</title>
        <authorList>
            <consortium name="International Elephant Shark Genome Sequencing Consortium"/>
            <person name="Venkatesh B."/>
            <person name="Lee A.P."/>
            <person name="Ravi V."/>
            <person name="Maurya A.K."/>
            <person name="Lian M.M."/>
            <person name="Swann J.B."/>
            <person name="Ohta Y."/>
            <person name="Flajnik M.F."/>
            <person name="Sutoh Y."/>
            <person name="Kasahara M."/>
            <person name="Hoon S."/>
            <person name="Gangu V."/>
            <person name="Roy S.W."/>
            <person name="Irimia M."/>
            <person name="Korzh V."/>
            <person name="Kondrychyn I."/>
            <person name="Lim Z.W."/>
            <person name="Tay B.H."/>
            <person name="Tohari S."/>
            <person name="Kong K.W."/>
            <person name="Ho S."/>
            <person name="Lorente-Galdos B."/>
            <person name="Quilez J."/>
            <person name="Marques-Bonet T."/>
            <person name="Raney B.J."/>
            <person name="Ingham P.W."/>
            <person name="Tay A."/>
            <person name="Hillier L.W."/>
            <person name="Minx P."/>
            <person name="Boehm T."/>
            <person name="Wilson R.K."/>
            <person name="Brenner S."/>
            <person name="Warren W.C."/>
        </authorList>
    </citation>
    <scope>NUCLEOTIDE SEQUENCE [LARGE SCALE GENOMIC DNA]</scope>
</reference>
<dbReference type="Pfam" id="PF15084">
    <property type="entry name" value="DUF4550"/>
    <property type="match status" value="1"/>
</dbReference>
<dbReference type="PANTHER" id="PTHR33667">
    <property type="entry name" value="SI:DKEY-57N24.6"/>
    <property type="match status" value="1"/>
</dbReference>
<evidence type="ECO:0000313" key="3">
    <source>
        <dbReference type="Ensembl" id="ENSCMIP00000024827.1"/>
    </source>
</evidence>
<organism evidence="3 4">
    <name type="scientific">Callorhinchus milii</name>
    <name type="common">Ghost shark</name>
    <dbReference type="NCBI Taxonomy" id="7868"/>
    <lineage>
        <taxon>Eukaryota</taxon>
        <taxon>Metazoa</taxon>
        <taxon>Chordata</taxon>
        <taxon>Craniata</taxon>
        <taxon>Vertebrata</taxon>
        <taxon>Chondrichthyes</taxon>
        <taxon>Holocephali</taxon>
        <taxon>Chimaeriformes</taxon>
        <taxon>Callorhinchidae</taxon>
        <taxon>Callorhinchus</taxon>
    </lineage>
</organism>
<dbReference type="InParanoid" id="A0A4W3I7Q9"/>
<evidence type="ECO:0000256" key="1">
    <source>
        <dbReference type="SAM" id="MobiDB-lite"/>
    </source>
</evidence>
<dbReference type="InterPro" id="IPR027876">
    <property type="entry name" value="DUF4550"/>
</dbReference>
<protein>
    <recommendedName>
        <fullName evidence="2">DUF4550 domain-containing protein</fullName>
    </recommendedName>
</protein>